<dbReference type="EMBL" id="CP001672">
    <property type="protein sequence ID" value="ACT47147.1"/>
    <property type="molecule type" value="Genomic_DNA"/>
</dbReference>
<dbReference type="Pfam" id="PF03090">
    <property type="entry name" value="Replicase"/>
    <property type="match status" value="1"/>
</dbReference>
<dbReference type="KEGG" id="mmb:Mmol_0237"/>
<sequence>MNQQLEDFYSHLNEAVITTNDFEEGTKFRKREKVQQFAYCGLNPMYRQYLSFDLDEQGSAFKFEDVNLPPPTIITINPVNKHCHYLYHLNTPVAYHESSRSKPQQYFEAVQDAMTHRLAADTAYSHTITKNPLHTRWQVITNNASYDLGDFLEYVEINKLRVDKALIEKLECGGRNDLLFHTLRLWGYRSVHRFISEESWRQEAQNKAQEINISFSDPLPYKEVFHTANATSKWIWRNRHQLGGREKVLTFTNETAQERMSKGAEYTNELRTKKAIEAIQEAVNFLLFSGLPITQKSVQIKCGLNIKTVRKYWSQINK</sequence>
<organism evidence="1 2">
    <name type="scientific">Methylotenera mobilis (strain JLW8 / ATCC BAA-1282 / DSM 17540)</name>
    <dbReference type="NCBI Taxonomy" id="583345"/>
    <lineage>
        <taxon>Bacteria</taxon>
        <taxon>Pseudomonadati</taxon>
        <taxon>Pseudomonadota</taxon>
        <taxon>Betaproteobacteria</taxon>
        <taxon>Nitrosomonadales</taxon>
        <taxon>Methylophilaceae</taxon>
        <taxon>Methylotenera</taxon>
    </lineage>
</organism>
<name>C6WSQ5_METML</name>
<dbReference type="OrthoDB" id="5445431at2"/>
<evidence type="ECO:0000313" key="2">
    <source>
        <dbReference type="Proteomes" id="UP000002742"/>
    </source>
</evidence>
<dbReference type="AlphaFoldDB" id="C6WSQ5"/>
<dbReference type="InterPro" id="IPR004322">
    <property type="entry name" value="Plasmid_replicase_bac"/>
</dbReference>
<dbReference type="Gene3D" id="1.10.340.50">
    <property type="match status" value="1"/>
</dbReference>
<accession>C6WSQ5</accession>
<dbReference type="RefSeq" id="WP_012777604.1">
    <property type="nucleotide sequence ID" value="NC_012968.1"/>
</dbReference>
<proteinExistence type="predicted"/>
<dbReference type="HOGENOM" id="CLU_045112_1_0_4"/>
<gene>
    <name evidence="1" type="ordered locus">Mmol_0237</name>
</gene>
<evidence type="ECO:0000313" key="1">
    <source>
        <dbReference type="EMBL" id="ACT47147.1"/>
    </source>
</evidence>
<reference evidence="1 2" key="2">
    <citation type="journal article" date="2011" name="J. Bacteriol.">
        <title>Genomes of three methylotrophs from a single niche uncover genetic and metabolic divergence of Methylophilaceae.</title>
        <authorList>
            <person name="Lapidus A."/>
            <person name="Clum A."/>
            <person name="Labutti K."/>
            <person name="Kaluzhnaya M.G."/>
            <person name="Lim S."/>
            <person name="Beck D.A."/>
            <person name="Glavina Del Rio T."/>
            <person name="Nolan M."/>
            <person name="Mavromatis K."/>
            <person name="Huntemann M."/>
            <person name="Lucas S."/>
            <person name="Lidstrom M.E."/>
            <person name="Ivanova N."/>
            <person name="Chistoserdova L."/>
        </authorList>
    </citation>
    <scope>NUCLEOTIDE SEQUENCE [LARGE SCALE GENOMIC DNA]</scope>
    <source>
        <strain evidence="2">JLW8 / ATCC BAA-1282 / DSM 17540</strain>
    </source>
</reference>
<protein>
    <submittedName>
        <fullName evidence="1">Plasmid replicase</fullName>
    </submittedName>
</protein>
<reference evidence="2" key="1">
    <citation type="submission" date="2009-07" db="EMBL/GenBank/DDBJ databases">
        <title>Complete sequence of Methylotenera mobilis JLW8.</title>
        <authorList>
            <consortium name="US DOE Joint Genome Institute"/>
            <person name="Lucas S."/>
            <person name="Copeland A."/>
            <person name="Lapidus A."/>
            <person name="Glavina del Rio T."/>
            <person name="Tice H."/>
            <person name="Bruce D."/>
            <person name="Goodwin L."/>
            <person name="Pitluck S."/>
            <person name="LaButti K.M."/>
            <person name="Clum A."/>
            <person name="Larimer F."/>
            <person name="Land M."/>
            <person name="Hauser L."/>
            <person name="Kyrpides N."/>
            <person name="Mikhailova N."/>
            <person name="Kayluzhnaya M."/>
            <person name="Chistoserdova L."/>
        </authorList>
    </citation>
    <scope>NUCLEOTIDE SEQUENCE [LARGE SCALE GENOMIC DNA]</scope>
    <source>
        <strain evidence="2">JLW8 / ATCC BAA-1282 / DSM 17540</strain>
    </source>
</reference>
<dbReference type="eggNOG" id="COG2197">
    <property type="taxonomic scope" value="Bacteria"/>
</dbReference>
<dbReference type="Proteomes" id="UP000002742">
    <property type="component" value="Chromosome"/>
</dbReference>
<keyword evidence="2" id="KW-1185">Reference proteome</keyword>